<dbReference type="EMBL" id="JAQQBR010000072">
    <property type="protein sequence ID" value="KAK0174259.1"/>
    <property type="molecule type" value="Genomic_DNA"/>
</dbReference>
<dbReference type="GO" id="GO:0005730">
    <property type="term" value="C:nucleolus"/>
    <property type="evidence" value="ECO:0007669"/>
    <property type="project" value="TreeGrafter"/>
</dbReference>
<comment type="similarity">
    <text evidence="2">Belongs to the NOC2 family.</text>
</comment>
<accession>A0AA39FRX6</accession>
<feature type="region of interest" description="Disordered" evidence="4">
    <location>
        <begin position="640"/>
        <end position="715"/>
    </location>
</feature>
<evidence type="ECO:0000256" key="1">
    <source>
        <dbReference type="ARBA" id="ARBA00004123"/>
    </source>
</evidence>
<dbReference type="AlphaFoldDB" id="A0AA39FRX6"/>
<dbReference type="GO" id="GO:0000122">
    <property type="term" value="P:negative regulation of transcription by RNA polymerase II"/>
    <property type="evidence" value="ECO:0007669"/>
    <property type="project" value="TreeGrafter"/>
</dbReference>
<comment type="caution">
    <text evidence="5">The sequence shown here is derived from an EMBL/GenBank/DDBJ whole genome shotgun (WGS) entry which is preliminary data.</text>
</comment>
<feature type="region of interest" description="Disordered" evidence="4">
    <location>
        <begin position="1"/>
        <end position="76"/>
    </location>
</feature>
<dbReference type="InterPro" id="IPR016024">
    <property type="entry name" value="ARM-type_fold"/>
</dbReference>
<proteinExistence type="inferred from homology"/>
<dbReference type="GO" id="GO:0005654">
    <property type="term" value="C:nucleoplasm"/>
    <property type="evidence" value="ECO:0007669"/>
    <property type="project" value="TreeGrafter"/>
</dbReference>
<evidence type="ECO:0000313" key="5">
    <source>
        <dbReference type="EMBL" id="KAK0174259.1"/>
    </source>
</evidence>
<gene>
    <name evidence="5" type="ORF">PV327_011073</name>
</gene>
<dbReference type="GO" id="GO:0042273">
    <property type="term" value="P:ribosomal large subunit biogenesis"/>
    <property type="evidence" value="ECO:0007669"/>
    <property type="project" value="TreeGrafter"/>
</dbReference>
<organism evidence="5 6">
    <name type="scientific">Microctonus hyperodae</name>
    <name type="common">Parasitoid wasp</name>
    <dbReference type="NCBI Taxonomy" id="165561"/>
    <lineage>
        <taxon>Eukaryota</taxon>
        <taxon>Metazoa</taxon>
        <taxon>Ecdysozoa</taxon>
        <taxon>Arthropoda</taxon>
        <taxon>Hexapoda</taxon>
        <taxon>Insecta</taxon>
        <taxon>Pterygota</taxon>
        <taxon>Neoptera</taxon>
        <taxon>Endopterygota</taxon>
        <taxon>Hymenoptera</taxon>
        <taxon>Apocrita</taxon>
        <taxon>Ichneumonoidea</taxon>
        <taxon>Braconidae</taxon>
        <taxon>Euphorinae</taxon>
        <taxon>Microctonus</taxon>
    </lineage>
</organism>
<dbReference type="GO" id="GO:0030690">
    <property type="term" value="C:Noc1p-Noc2p complex"/>
    <property type="evidence" value="ECO:0007669"/>
    <property type="project" value="TreeGrafter"/>
</dbReference>
<dbReference type="GO" id="GO:0030691">
    <property type="term" value="C:Noc2p-Noc3p complex"/>
    <property type="evidence" value="ECO:0007669"/>
    <property type="project" value="TreeGrafter"/>
</dbReference>
<protein>
    <recommendedName>
        <fullName evidence="7">Nucleolar complex protein 2 homolog</fullName>
    </recommendedName>
</protein>
<feature type="compositionally biased region" description="Acidic residues" evidence="4">
    <location>
        <begin position="655"/>
        <end position="666"/>
    </location>
</feature>
<dbReference type="GO" id="GO:0042393">
    <property type="term" value="F:histone binding"/>
    <property type="evidence" value="ECO:0007669"/>
    <property type="project" value="TreeGrafter"/>
</dbReference>
<feature type="compositionally biased region" description="Acidic residues" evidence="4">
    <location>
        <begin position="58"/>
        <end position="69"/>
    </location>
</feature>
<feature type="compositionally biased region" description="Basic residues" evidence="4">
    <location>
        <begin position="642"/>
        <end position="651"/>
    </location>
</feature>
<reference evidence="5" key="2">
    <citation type="submission" date="2023-03" db="EMBL/GenBank/DDBJ databases">
        <authorList>
            <person name="Inwood S.N."/>
            <person name="Skelly J.G."/>
            <person name="Guhlin J."/>
            <person name="Harrop T.W.R."/>
            <person name="Goldson S.G."/>
            <person name="Dearden P.K."/>
        </authorList>
    </citation>
    <scope>NUCLEOTIDE SEQUENCE</scope>
    <source>
        <strain evidence="5">Lincoln</strain>
        <tissue evidence="5">Whole body</tissue>
    </source>
</reference>
<evidence type="ECO:0000313" key="6">
    <source>
        <dbReference type="Proteomes" id="UP001168972"/>
    </source>
</evidence>
<comment type="subcellular location">
    <subcellularLocation>
        <location evidence="1">Nucleus</location>
    </subcellularLocation>
</comment>
<reference evidence="5" key="1">
    <citation type="journal article" date="2023" name="bioRxiv">
        <title>Scaffold-level genome assemblies of two parasitoid biocontrol wasps reveal the parthenogenesis mechanism and an associated novel virus.</title>
        <authorList>
            <person name="Inwood S."/>
            <person name="Skelly J."/>
            <person name="Guhlin J."/>
            <person name="Harrop T."/>
            <person name="Goldson S."/>
            <person name="Dearden P."/>
        </authorList>
    </citation>
    <scope>NUCLEOTIDE SEQUENCE</scope>
    <source>
        <strain evidence="5">Lincoln</strain>
        <tissue evidence="5">Whole body</tissue>
    </source>
</reference>
<dbReference type="SUPFAM" id="SSF48371">
    <property type="entry name" value="ARM repeat"/>
    <property type="match status" value="1"/>
</dbReference>
<evidence type="ECO:0000256" key="2">
    <source>
        <dbReference type="ARBA" id="ARBA00005907"/>
    </source>
</evidence>
<evidence type="ECO:0000256" key="4">
    <source>
        <dbReference type="SAM" id="MobiDB-lite"/>
    </source>
</evidence>
<dbReference type="Pfam" id="PF03715">
    <property type="entry name" value="Noc2"/>
    <property type="match status" value="1"/>
</dbReference>
<dbReference type="GO" id="GO:0003714">
    <property type="term" value="F:transcription corepressor activity"/>
    <property type="evidence" value="ECO:0007669"/>
    <property type="project" value="TreeGrafter"/>
</dbReference>
<evidence type="ECO:0000256" key="3">
    <source>
        <dbReference type="ARBA" id="ARBA00023242"/>
    </source>
</evidence>
<keyword evidence="3" id="KW-0539">Nucleus</keyword>
<keyword evidence="6" id="KW-1185">Reference proteome</keyword>
<dbReference type="Proteomes" id="UP001168972">
    <property type="component" value="Unassembled WGS sequence"/>
</dbReference>
<evidence type="ECO:0008006" key="7">
    <source>
        <dbReference type="Google" id="ProtNLM"/>
    </source>
</evidence>
<feature type="compositionally biased region" description="Basic and acidic residues" evidence="4">
    <location>
        <begin position="668"/>
        <end position="677"/>
    </location>
</feature>
<name>A0AA39FRX6_MICHY</name>
<dbReference type="InterPro" id="IPR005343">
    <property type="entry name" value="Noc2"/>
</dbReference>
<feature type="compositionally biased region" description="Basic residues" evidence="4">
    <location>
        <begin position="1"/>
        <end position="27"/>
    </location>
</feature>
<dbReference type="PANTHER" id="PTHR12687">
    <property type="entry name" value="NUCLEOLAR COMPLEX 2 AND RAD4-RELATED"/>
    <property type="match status" value="1"/>
</dbReference>
<dbReference type="PANTHER" id="PTHR12687:SF4">
    <property type="entry name" value="NUCLEOLAR COMPLEX PROTEIN 2 HOMOLOG"/>
    <property type="match status" value="1"/>
</dbReference>
<feature type="compositionally biased region" description="Acidic residues" evidence="4">
    <location>
        <begin position="691"/>
        <end position="715"/>
    </location>
</feature>
<sequence length="715" mass="82952">MQKMKKTKSIKIVKKKNNKKMAPKVKKNFSEITADEFLDQNFEAENSDEDVESHVNDNDESESGESDLDEVSHKESLKKLQETDPEFFKFLQDNDRKLLKFNVSQEDKLSGDEEDLHIPDDNLEVASDESDFEGEEVIKNEATKGQTKITLKLLKNWQEEIQTDRTAKTIRCIVDAFHAALVTISDPDATKNLPYKVEGGLIFNGVVQLCLLNLPTAFKQFLNIKTLVGNEIHKSKRFPKLKGVLKSYLADLLKILDNVTSSDIRTVLLKHLHQMIPYTHSFTSLNKPLMRILLKLWSTGEETVRVVAFLNILQIATSRNETILDTLMKTMYIKYVENSKFVSPNTLPNINFMKHSLAEIYMLNQSLAYNHAFLYIRQLAIHLRNAMTLKKKDNFQTVYNWQYINSLRFWCELITLSRGQSALRSLIYPLVQIITGTIKLIPTSQFYPLRFHCVQMLINISKETGTFIPALPFLLEILNTYDFNKKHKAVAMKPISTICLLRMSKAQLQENAFKDSVIDNIYQLILESAAKDSYMIHFPDTYVPCVIQLKAFLKKCKVANFCRKMKQLLDKIQENRQFVETERNKIIVDLSDMAEIKNWENRLKNQGTPLATFYKSWFNLHQSQKLKLLTQNDDLANYKLPTLKKSRKKKRNNDDSDDNSDLDMPVEEMNKLLEKQEKKKNKKKKVQAIENNEEDISTIENSDDIVNDMDVEDWK</sequence>